<name>A0AAD4HZU6_9PEZI</name>
<dbReference type="InterPro" id="IPR009799">
    <property type="entry name" value="EthD_dom"/>
</dbReference>
<protein>
    <recommendedName>
        <fullName evidence="2">EthD domain-containing protein</fullName>
    </recommendedName>
</protein>
<dbReference type="AlphaFoldDB" id="A0AAD4HZU6"/>
<evidence type="ECO:0000256" key="1">
    <source>
        <dbReference type="ARBA" id="ARBA00005986"/>
    </source>
</evidence>
<proteinExistence type="inferred from homology"/>
<feature type="domain" description="EthD" evidence="2">
    <location>
        <begin position="16"/>
        <end position="108"/>
    </location>
</feature>
<dbReference type="EMBL" id="JAHCVI010000002">
    <property type="protein sequence ID" value="KAG7289216.1"/>
    <property type="molecule type" value="Genomic_DNA"/>
</dbReference>
<evidence type="ECO:0000313" key="4">
    <source>
        <dbReference type="Proteomes" id="UP001197093"/>
    </source>
</evidence>
<organism evidence="3 4">
    <name type="scientific">Staphylotrichum longicolle</name>
    <dbReference type="NCBI Taxonomy" id="669026"/>
    <lineage>
        <taxon>Eukaryota</taxon>
        <taxon>Fungi</taxon>
        <taxon>Dikarya</taxon>
        <taxon>Ascomycota</taxon>
        <taxon>Pezizomycotina</taxon>
        <taxon>Sordariomycetes</taxon>
        <taxon>Sordariomycetidae</taxon>
        <taxon>Sordariales</taxon>
        <taxon>Chaetomiaceae</taxon>
        <taxon>Staphylotrichum</taxon>
    </lineage>
</organism>
<comment type="similarity">
    <text evidence="1">Belongs to the tpcK family.</text>
</comment>
<sequence>MTGRTFLKQVAFVRRRPGMTTAEYFDYHYKTHGRLSVAPTPGHTPTIYTQTHFFDSAYSSPTPAQPWYSGHNGVTELYFDDLAHVANTFSSDHVRTVVGPDGANFSDSGASICMFSREEVISGTVAPGEEGVVAKYALQGRGDIEDDTELGEKLKEHVVAAFGDCSVAIAVDVRVKDELGILGYFGSKDAPAMSLVYTAYLKDKARSIPAFREALKRFEENADGLINKQASFVCFGKRGVVFDSTEGNEFDPSHQPDLSRIY</sequence>
<accession>A0AAD4HZU6</accession>
<evidence type="ECO:0000313" key="3">
    <source>
        <dbReference type="EMBL" id="KAG7289216.1"/>
    </source>
</evidence>
<dbReference type="Gene3D" id="3.30.70.100">
    <property type="match status" value="1"/>
</dbReference>
<dbReference type="Proteomes" id="UP001197093">
    <property type="component" value="Unassembled WGS sequence"/>
</dbReference>
<dbReference type="GO" id="GO:0016491">
    <property type="term" value="F:oxidoreductase activity"/>
    <property type="evidence" value="ECO:0007669"/>
    <property type="project" value="InterPro"/>
</dbReference>
<comment type="caution">
    <text evidence="3">The sequence shown here is derived from an EMBL/GenBank/DDBJ whole genome shotgun (WGS) entry which is preliminary data.</text>
</comment>
<reference evidence="3" key="1">
    <citation type="submission" date="2023-02" db="EMBL/GenBank/DDBJ databases">
        <authorList>
            <person name="Palmer J.M."/>
        </authorList>
    </citation>
    <scope>NUCLEOTIDE SEQUENCE</scope>
    <source>
        <strain evidence="3">FW57</strain>
    </source>
</reference>
<evidence type="ECO:0000259" key="2">
    <source>
        <dbReference type="Pfam" id="PF07110"/>
    </source>
</evidence>
<gene>
    <name evidence="3" type="ORF">NEMBOFW57_005580</name>
</gene>
<dbReference type="SUPFAM" id="SSF54909">
    <property type="entry name" value="Dimeric alpha+beta barrel"/>
    <property type="match status" value="1"/>
</dbReference>
<dbReference type="Pfam" id="PF07110">
    <property type="entry name" value="EthD"/>
    <property type="match status" value="1"/>
</dbReference>
<keyword evidence="4" id="KW-1185">Reference proteome</keyword>
<dbReference type="InterPro" id="IPR011008">
    <property type="entry name" value="Dimeric_a/b-barrel"/>
</dbReference>